<keyword evidence="2 7" id="KW-0853">WD repeat</keyword>
<gene>
    <name evidence="13" type="ORF">NQ318_016988</name>
</gene>
<evidence type="ECO:0000256" key="5">
    <source>
        <dbReference type="ARBA" id="ARBA00023069"/>
    </source>
</evidence>
<dbReference type="Pfam" id="PF23385">
    <property type="entry name" value="Beta-prop_IFT140_2nd"/>
    <property type="match status" value="1"/>
</dbReference>
<evidence type="ECO:0000313" key="13">
    <source>
        <dbReference type="EMBL" id="KAJ8949084.1"/>
    </source>
</evidence>
<dbReference type="GO" id="GO:0035721">
    <property type="term" value="P:intraciliary retrograde transport"/>
    <property type="evidence" value="ECO:0007669"/>
    <property type="project" value="TreeGrafter"/>
</dbReference>
<sequence>MSLYFENPVNFPESGSISVNGIWHPNAPLLAVASFSQERGGFVIIFDELGEPLKDVSCPVHRSYQVTALAWHPEKTILSSGWENGDLKVWNGSEKEFISVVGPHKAPITLLEFSEKGGRLVSCDSTGSVVGWKIDSKCETNMSFHLDLKESVTHLTFRMTISMWKVLLKLPNWRPKTTARKFRVQEGSDNLNFFIATQTGSIYYVNTAGSCMEVLNTEGVPLSYVLYHPLKDAVVVMMEGLTIGLFSVDYQGHLTETAKVKLSGRIQTRSIGNQGLVWAGNNSLAVLTGELTIRIWDTETNDNYVLPTSMKLYAPDEKNSHGKRNFHVKLNQTLCAGTNIGRIYFWMKKSNSSLMENPEDSWELNNINTISGTIKQLMWGSVMLRLPLLSVNCVTSVYIMKEQTISCCFSKEIWAMQKTANQVLLETDKSNYLLQLETQVTDMAISEHILALTNGRNVVVYEIIWKKTESVAEKGAGECSGSDNTSDFSVKELNRFSCENDGLIVYEKTIISINSKAVTLYSYQGSILTSITSGLSEGEPIGMDVTGQYLTIFTMEGFLKVYNLAEPQPKLVTPVRNLYDMISDFGEIIQAKTNSSGNKVAMTLAAANLVPDGKLYVWDIESDAMIIYDFHKYDFLEKNAVNSMYELEENGNVDDNGNREEEVKSVFDEICKSRIPLTLFWDKEDPRLLVCDARKLKVSNARKGFLSRSKSMTEEKKNLKDEEHVIITMFVSSENGIKIHDIKAADSDTRLLACATPYVVTLQKLSIVREIMADFDGLECCDKPTRDAVLDFSYNLSLGNMDAAFKAIKLVQSSGVWASLARMCVKTRRLDVAGVCLGHMGNAMAARALRLAMADDSLPLEAKVAVLAIHLGMLDEAEQLYVQCGRYDLQNKLLRSRNKMDAAHAVAESKDRINLRNTEHAWARTLEQAGDFKEAIARYERANTHLYDVPRMLSDQPAQLQSYMSKTKNKDMLKWWGQYIESQGDMRSALKIYASADDIYSQVRVLCFLGEESVAAELARSNSDKAAYYHMARYYETVGNYEEAVNFFTKATAYCNAVRLCKENNMADELWNLGLVVSDREKIECAKYFEEQGDLEKAVVLYYRGGMLHKALDLAFKTQQYEILQGDSHPPGFVPRIPRWWKSAQSISLRMSSSIRLWICSGLRSSLCLKHNVQLTEDLAEKLTPEKGLVDEETRLGVLENLAESLMLQGDYHLATKKFTQAGDKIRAMKALLKSGDTEKIIFFASVSRQREIYIMAANYLQSLDWQNQPDVLRNIITFYSKGKALDLLANFYVACAQVEIDEFQNYEKAFGALTEASRCLQKITGPKDSKQMQRATEIVQQRLTMVKRFVDIRRYDSVSTTPDDGGEELEAAVRRGDIFALMIHQCVKSGKFPEAKQLCGELRQLLSTTGNTPITYYLNKDIIEALAHGLGVPVSVIVPITPKVAMTSNDDAETVEEVIED</sequence>
<dbReference type="EMBL" id="JAPWTK010000124">
    <property type="protein sequence ID" value="KAJ8949084.1"/>
    <property type="molecule type" value="Genomic_DNA"/>
</dbReference>
<dbReference type="InterPro" id="IPR056156">
    <property type="entry name" value="TPR_IF140_C"/>
</dbReference>
<evidence type="ECO:0000256" key="8">
    <source>
        <dbReference type="PROSITE-ProRule" id="PRU00339"/>
    </source>
</evidence>
<feature type="domain" description="IFT140 first beta-propeller" evidence="9">
    <location>
        <begin position="3"/>
        <end position="403"/>
    </location>
</feature>
<dbReference type="InterPro" id="IPR056154">
    <property type="entry name" value="Beta-prop_IFT140_1st"/>
</dbReference>
<dbReference type="InterPro" id="IPR019734">
    <property type="entry name" value="TPR_rpt"/>
</dbReference>
<keyword evidence="3" id="KW-0677">Repeat</keyword>
<evidence type="ECO:0000259" key="11">
    <source>
        <dbReference type="Pfam" id="PF24760"/>
    </source>
</evidence>
<organism evidence="13 14">
    <name type="scientific">Aromia moschata</name>
    <dbReference type="NCBI Taxonomy" id="1265417"/>
    <lineage>
        <taxon>Eukaryota</taxon>
        <taxon>Metazoa</taxon>
        <taxon>Ecdysozoa</taxon>
        <taxon>Arthropoda</taxon>
        <taxon>Hexapoda</taxon>
        <taxon>Insecta</taxon>
        <taxon>Pterygota</taxon>
        <taxon>Neoptera</taxon>
        <taxon>Endopterygota</taxon>
        <taxon>Coleoptera</taxon>
        <taxon>Polyphaga</taxon>
        <taxon>Cucujiformia</taxon>
        <taxon>Chrysomeloidea</taxon>
        <taxon>Cerambycidae</taxon>
        <taxon>Cerambycinae</taxon>
        <taxon>Callichromatini</taxon>
        <taxon>Aromia</taxon>
    </lineage>
</organism>
<dbReference type="Gene3D" id="1.25.40.470">
    <property type="match status" value="2"/>
</dbReference>
<evidence type="ECO:0000256" key="1">
    <source>
        <dbReference type="ARBA" id="ARBA00004138"/>
    </source>
</evidence>
<feature type="repeat" description="WD" evidence="7">
    <location>
        <begin position="66"/>
        <end position="100"/>
    </location>
</feature>
<evidence type="ECO:0000259" key="12">
    <source>
        <dbReference type="Pfam" id="PF24762"/>
    </source>
</evidence>
<dbReference type="GO" id="GO:0005930">
    <property type="term" value="C:axoneme"/>
    <property type="evidence" value="ECO:0007669"/>
    <property type="project" value="TreeGrafter"/>
</dbReference>
<comment type="subcellular location">
    <subcellularLocation>
        <location evidence="1">Cell projection</location>
        <location evidence="1">Cilium</location>
    </subcellularLocation>
</comment>
<dbReference type="PROSITE" id="PS50005">
    <property type="entry name" value="TPR"/>
    <property type="match status" value="1"/>
</dbReference>
<dbReference type="SUPFAM" id="SSF50978">
    <property type="entry name" value="WD40 repeat-like"/>
    <property type="match status" value="2"/>
</dbReference>
<dbReference type="SMART" id="SM00320">
    <property type="entry name" value="WD40"/>
    <property type="match status" value="3"/>
</dbReference>
<dbReference type="GO" id="GO:0036064">
    <property type="term" value="C:ciliary basal body"/>
    <property type="evidence" value="ECO:0007669"/>
    <property type="project" value="TreeGrafter"/>
</dbReference>
<dbReference type="Gene3D" id="2.130.10.10">
    <property type="entry name" value="YVTN repeat-like/Quinoprotein amine dehydrogenase"/>
    <property type="match status" value="1"/>
</dbReference>
<feature type="domain" description="IF140 C-terminal TPR" evidence="11">
    <location>
        <begin position="1287"/>
        <end position="1403"/>
    </location>
</feature>
<comment type="caution">
    <text evidence="13">The sequence shown here is derived from an EMBL/GenBank/DDBJ whole genome shotgun (WGS) entry which is preliminary data.</text>
</comment>
<dbReference type="Pfam" id="PF24760">
    <property type="entry name" value="TPR_IF140_C"/>
    <property type="match status" value="1"/>
</dbReference>
<proteinExistence type="predicted"/>
<keyword evidence="14" id="KW-1185">Reference proteome</keyword>
<dbReference type="InterPro" id="IPR056168">
    <property type="entry name" value="TPR_IF140/IFT172/WDR19"/>
</dbReference>
<evidence type="ECO:0000259" key="10">
    <source>
        <dbReference type="Pfam" id="PF23385"/>
    </source>
</evidence>
<dbReference type="PANTHER" id="PTHR15722">
    <property type="entry name" value="IFT140/172-RELATED"/>
    <property type="match status" value="1"/>
</dbReference>
<evidence type="ECO:0000259" key="9">
    <source>
        <dbReference type="Pfam" id="PF23383"/>
    </source>
</evidence>
<dbReference type="Proteomes" id="UP001162162">
    <property type="component" value="Unassembled WGS sequence"/>
</dbReference>
<dbReference type="SUPFAM" id="SSF48452">
    <property type="entry name" value="TPR-like"/>
    <property type="match status" value="3"/>
</dbReference>
<dbReference type="InterPro" id="IPR001680">
    <property type="entry name" value="WD40_rpt"/>
</dbReference>
<accession>A0AAV8YF87</accession>
<dbReference type="Pfam" id="PF23383">
    <property type="entry name" value="Beta-prop_IFT140_1st"/>
    <property type="match status" value="1"/>
</dbReference>
<evidence type="ECO:0000256" key="7">
    <source>
        <dbReference type="PROSITE-ProRule" id="PRU00221"/>
    </source>
</evidence>
<dbReference type="Pfam" id="PF24762">
    <property type="entry name" value="TPR_IF140-IFT172"/>
    <property type="match status" value="1"/>
</dbReference>
<evidence type="ECO:0000256" key="4">
    <source>
        <dbReference type="ARBA" id="ARBA00022803"/>
    </source>
</evidence>
<dbReference type="InterPro" id="IPR011990">
    <property type="entry name" value="TPR-like_helical_dom_sf"/>
</dbReference>
<dbReference type="InterPro" id="IPR056155">
    <property type="entry name" value="Beta-prop_IFT140_2nd"/>
</dbReference>
<feature type="domain" description="IFT140 second beta-propeller" evidence="10">
    <location>
        <begin position="412"/>
        <end position="764"/>
    </location>
</feature>
<dbReference type="FunFam" id="1.25.40.470:FF:000015">
    <property type="entry name" value="Intraflagellar transport particle protein 140"/>
    <property type="match status" value="1"/>
</dbReference>
<feature type="repeat" description="TPR" evidence="8">
    <location>
        <begin position="1025"/>
        <end position="1058"/>
    </location>
</feature>
<dbReference type="PANTHER" id="PTHR15722:SF7">
    <property type="entry name" value="INTRAFLAGELLAR TRANSPORT PROTEIN 140 HOMOLOG"/>
    <property type="match status" value="1"/>
</dbReference>
<evidence type="ECO:0000256" key="3">
    <source>
        <dbReference type="ARBA" id="ARBA00022737"/>
    </source>
</evidence>
<evidence type="ECO:0000256" key="6">
    <source>
        <dbReference type="ARBA" id="ARBA00023273"/>
    </source>
</evidence>
<protein>
    <recommendedName>
        <fullName evidence="15">Intraflagellar transport protein 140 homolog</fullName>
    </recommendedName>
</protein>
<feature type="domain" description="IF140/IFT172/WDR19 TPR" evidence="12">
    <location>
        <begin position="799"/>
        <end position="1279"/>
    </location>
</feature>
<keyword evidence="6" id="KW-0966">Cell projection</keyword>
<dbReference type="GO" id="GO:0030991">
    <property type="term" value="C:intraciliary transport particle A"/>
    <property type="evidence" value="ECO:0007669"/>
    <property type="project" value="TreeGrafter"/>
</dbReference>
<evidence type="ECO:0000313" key="14">
    <source>
        <dbReference type="Proteomes" id="UP001162162"/>
    </source>
</evidence>
<evidence type="ECO:0000256" key="2">
    <source>
        <dbReference type="ARBA" id="ARBA00022574"/>
    </source>
</evidence>
<evidence type="ECO:0008006" key="15">
    <source>
        <dbReference type="Google" id="ProtNLM"/>
    </source>
</evidence>
<keyword evidence="5" id="KW-0969">Cilium</keyword>
<dbReference type="PROSITE" id="PS50082">
    <property type="entry name" value="WD_REPEATS_2"/>
    <property type="match status" value="1"/>
</dbReference>
<name>A0AAV8YF87_9CUCU</name>
<reference evidence="13" key="1">
    <citation type="journal article" date="2023" name="Insect Mol. Biol.">
        <title>Genome sequencing provides insights into the evolution of gene families encoding plant cell wall-degrading enzymes in longhorned beetles.</title>
        <authorList>
            <person name="Shin N.R."/>
            <person name="Okamura Y."/>
            <person name="Kirsch R."/>
            <person name="Pauchet Y."/>
        </authorList>
    </citation>
    <scope>NUCLEOTIDE SEQUENCE</scope>
    <source>
        <tissue evidence="13">Midgut</tissue>
    </source>
</reference>
<dbReference type="InterPro" id="IPR036322">
    <property type="entry name" value="WD40_repeat_dom_sf"/>
</dbReference>
<keyword evidence="4 8" id="KW-0802">TPR repeat</keyword>
<dbReference type="InterPro" id="IPR015943">
    <property type="entry name" value="WD40/YVTN_repeat-like_dom_sf"/>
</dbReference>